<proteinExistence type="predicted"/>
<dbReference type="InterPro" id="IPR041698">
    <property type="entry name" value="Methyltransf_25"/>
</dbReference>
<evidence type="ECO:0000313" key="6">
    <source>
        <dbReference type="EMBL" id="MBH0775937.1"/>
    </source>
</evidence>
<organism evidence="6 7">
    <name type="scientific">Nocardia bovistercoris</name>
    <dbReference type="NCBI Taxonomy" id="2785916"/>
    <lineage>
        <taxon>Bacteria</taxon>
        <taxon>Bacillati</taxon>
        <taxon>Actinomycetota</taxon>
        <taxon>Actinomycetes</taxon>
        <taxon>Mycobacteriales</taxon>
        <taxon>Nocardiaceae</taxon>
        <taxon>Nocardia</taxon>
    </lineage>
</organism>
<reference evidence="6" key="1">
    <citation type="submission" date="2020-11" db="EMBL/GenBank/DDBJ databases">
        <title>Nocardia NEAU-351.nov., a novel actinomycete isolated from the cow dung.</title>
        <authorList>
            <person name="Zhang X."/>
        </authorList>
    </citation>
    <scope>NUCLEOTIDE SEQUENCE</scope>
    <source>
        <strain evidence="6">NEAU-351</strain>
    </source>
</reference>
<name>A0A931I906_9NOCA</name>
<dbReference type="Pfam" id="PF13649">
    <property type="entry name" value="Methyltransf_25"/>
    <property type="match status" value="1"/>
</dbReference>
<keyword evidence="1 6" id="KW-0489">Methyltransferase</keyword>
<dbReference type="Proteomes" id="UP000655751">
    <property type="component" value="Unassembled WGS sequence"/>
</dbReference>
<keyword evidence="2" id="KW-0808">Transferase</keyword>
<dbReference type="PANTHER" id="PTHR43464">
    <property type="entry name" value="METHYLTRANSFERASE"/>
    <property type="match status" value="1"/>
</dbReference>
<evidence type="ECO:0000256" key="4">
    <source>
        <dbReference type="SAM" id="MobiDB-lite"/>
    </source>
</evidence>
<dbReference type="RefSeq" id="WP_196148240.1">
    <property type="nucleotide sequence ID" value="NZ_JADMLG010000002.1"/>
</dbReference>
<dbReference type="PANTHER" id="PTHR43464:SF19">
    <property type="entry name" value="UBIQUINONE BIOSYNTHESIS O-METHYLTRANSFERASE, MITOCHONDRIAL"/>
    <property type="match status" value="1"/>
</dbReference>
<dbReference type="GO" id="GO:0008168">
    <property type="term" value="F:methyltransferase activity"/>
    <property type="evidence" value="ECO:0007669"/>
    <property type="project" value="UniProtKB-KW"/>
</dbReference>
<sequence>MSTPSTPDPFRGRRPTSHERLAGVPWDDSYRDGPAPWEIDGPQPAVVRAAAAGEFTGSVLDAGCGSGDNALRLAELGLSVVGVDVAETALAAARDKADALGLTVEFAAVDALHLEQLGRTFDTVLDCGLFHTFDGAERRDYVTSLAAVTARGGIAHILCFGDEGDDLGPHPVSRADLIAAFDTGWTVRRIALERVMTRFHPDGASAWFATMVRA</sequence>
<protein>
    <submittedName>
        <fullName evidence="6">Class I SAM-dependent methyltransferase</fullName>
    </submittedName>
</protein>
<dbReference type="CDD" id="cd02440">
    <property type="entry name" value="AdoMet_MTases"/>
    <property type="match status" value="1"/>
</dbReference>
<feature type="domain" description="Methyltransferase" evidence="5">
    <location>
        <begin position="59"/>
        <end position="153"/>
    </location>
</feature>
<keyword evidence="7" id="KW-1185">Reference proteome</keyword>
<dbReference type="SUPFAM" id="SSF53335">
    <property type="entry name" value="S-adenosyl-L-methionine-dependent methyltransferases"/>
    <property type="match status" value="1"/>
</dbReference>
<gene>
    <name evidence="6" type="ORF">IT779_06515</name>
</gene>
<keyword evidence="3" id="KW-0949">S-adenosyl-L-methionine</keyword>
<accession>A0A931I906</accession>
<comment type="caution">
    <text evidence="6">The sequence shown here is derived from an EMBL/GenBank/DDBJ whole genome shotgun (WGS) entry which is preliminary data.</text>
</comment>
<evidence type="ECO:0000259" key="5">
    <source>
        <dbReference type="Pfam" id="PF13649"/>
    </source>
</evidence>
<evidence type="ECO:0000256" key="3">
    <source>
        <dbReference type="ARBA" id="ARBA00022691"/>
    </source>
</evidence>
<evidence type="ECO:0000313" key="7">
    <source>
        <dbReference type="Proteomes" id="UP000655751"/>
    </source>
</evidence>
<evidence type="ECO:0000256" key="2">
    <source>
        <dbReference type="ARBA" id="ARBA00022679"/>
    </source>
</evidence>
<dbReference type="GO" id="GO:0032259">
    <property type="term" value="P:methylation"/>
    <property type="evidence" value="ECO:0007669"/>
    <property type="project" value="UniProtKB-KW"/>
</dbReference>
<evidence type="ECO:0000256" key="1">
    <source>
        <dbReference type="ARBA" id="ARBA00022603"/>
    </source>
</evidence>
<dbReference type="EMBL" id="JADMLG010000002">
    <property type="protein sequence ID" value="MBH0775937.1"/>
    <property type="molecule type" value="Genomic_DNA"/>
</dbReference>
<dbReference type="AlphaFoldDB" id="A0A931I906"/>
<dbReference type="Gene3D" id="3.40.50.150">
    <property type="entry name" value="Vaccinia Virus protein VP39"/>
    <property type="match status" value="1"/>
</dbReference>
<dbReference type="InterPro" id="IPR029063">
    <property type="entry name" value="SAM-dependent_MTases_sf"/>
</dbReference>
<feature type="region of interest" description="Disordered" evidence="4">
    <location>
        <begin position="1"/>
        <end position="27"/>
    </location>
</feature>